<sequence>MDIDPVASPSPPRALSRSPSPASRLYIEIEHHPHSGLPNDIIPLDSPARCSAAPSQSCGASALMVPRDRQPWAPFRTRVDFEWAETMYLQSQKTIKTQLRGMHGSWNPEGTALTIKTEPELRALLEKCRKYVVEFETADITEEIDGEERVFTIHFRDPWKWILEIVTDPSLAKHIVWYPHRKYLVVDGMRQRLRDEAYSADLWWDMQSKLPHISGMHHCLVPVMLWLDEGRVTSHTNMYPMLLRSLSLPSAIRNGSGNGGSWLAGFMAQVKDHRDPDSRTASEKLEFAFRKRRVYHRVLRRVFTERLGPRSRNGEGVRCGDETPRVLFPCIPITSLDGKEADAITGTRAALAHFPCGGCLVRSDQLTQITMGGQVFELRTTESMRAVYEAAQSMQRKSAAEAHLQAHGLHAVENALWDIANSDPYASVSYDLLHSDDLGKFGKKLWPAVQKALNDVGNKGLLTRNMAQVPRWPGLKHWENVTTKQMNNGQEFLDIEKSLLPCIAQLLPRDSPWVHIIRAHQRFRMIMGLHCVTDDQIARKEKYQAEYERWATKISERYPEYQFDFPKQHAVYHSTDDIKFKGAPSVYCTRANEGHHQENRDSATRGNHHDNDKQVSEIDATKEAMAKIRITVDAYDKELKEDLDELATHAGVAAASIRTTVEAMMDADEHWRLGAPGKLVDSRFAMRDATWLDQKTRDEFDGKLRTFLRDAFPDETLRADGEEQIAIRRHDCIYVHYTSAEDWTDQFDILRCNPAFQARKETRLDCVNVNLDPGTLDFARMLYLFRCQLPSRREEDVALVRLFKPSRWKPRTAWENCRVFEDGRTIFMLPKYFIRGAHLVNAFGCGKETSTFYLNDIVDSDWFLRAGN</sequence>
<evidence type="ECO:0000313" key="2">
    <source>
        <dbReference type="EMBL" id="KAJ7210820.1"/>
    </source>
</evidence>
<dbReference type="InterPro" id="IPR041078">
    <property type="entry name" value="Plavaka"/>
</dbReference>
<dbReference type="Pfam" id="PF18759">
    <property type="entry name" value="Plavaka"/>
    <property type="match status" value="1"/>
</dbReference>
<gene>
    <name evidence="2" type="ORF">GGX14DRAFT_520359</name>
</gene>
<evidence type="ECO:0000256" key="1">
    <source>
        <dbReference type="SAM" id="MobiDB-lite"/>
    </source>
</evidence>
<evidence type="ECO:0000313" key="3">
    <source>
        <dbReference type="Proteomes" id="UP001219525"/>
    </source>
</evidence>
<accession>A0AAD6YHT9</accession>
<feature type="region of interest" description="Disordered" evidence="1">
    <location>
        <begin position="1"/>
        <end position="21"/>
    </location>
</feature>
<reference evidence="2" key="1">
    <citation type="submission" date="2023-03" db="EMBL/GenBank/DDBJ databases">
        <title>Massive genome expansion in bonnet fungi (Mycena s.s.) driven by repeated elements and novel gene families across ecological guilds.</title>
        <authorList>
            <consortium name="Lawrence Berkeley National Laboratory"/>
            <person name="Harder C.B."/>
            <person name="Miyauchi S."/>
            <person name="Viragh M."/>
            <person name="Kuo A."/>
            <person name="Thoen E."/>
            <person name="Andreopoulos B."/>
            <person name="Lu D."/>
            <person name="Skrede I."/>
            <person name="Drula E."/>
            <person name="Henrissat B."/>
            <person name="Morin E."/>
            <person name="Kohler A."/>
            <person name="Barry K."/>
            <person name="LaButti K."/>
            <person name="Morin E."/>
            <person name="Salamov A."/>
            <person name="Lipzen A."/>
            <person name="Mereny Z."/>
            <person name="Hegedus B."/>
            <person name="Baldrian P."/>
            <person name="Stursova M."/>
            <person name="Weitz H."/>
            <person name="Taylor A."/>
            <person name="Grigoriev I.V."/>
            <person name="Nagy L.G."/>
            <person name="Martin F."/>
            <person name="Kauserud H."/>
        </authorList>
    </citation>
    <scope>NUCLEOTIDE SEQUENCE</scope>
    <source>
        <strain evidence="2">9144</strain>
    </source>
</reference>
<comment type="caution">
    <text evidence="2">The sequence shown here is derived from an EMBL/GenBank/DDBJ whole genome shotgun (WGS) entry which is preliminary data.</text>
</comment>
<name>A0AAD6YHT9_9AGAR</name>
<proteinExistence type="predicted"/>
<dbReference type="AlphaFoldDB" id="A0AAD6YHT9"/>
<protein>
    <submittedName>
        <fullName evidence="2">Uncharacterized protein</fullName>
    </submittedName>
</protein>
<feature type="region of interest" description="Disordered" evidence="1">
    <location>
        <begin position="593"/>
        <end position="617"/>
    </location>
</feature>
<keyword evidence="3" id="KW-1185">Reference proteome</keyword>
<dbReference type="Proteomes" id="UP001219525">
    <property type="component" value="Unassembled WGS sequence"/>
</dbReference>
<organism evidence="2 3">
    <name type="scientific">Mycena pura</name>
    <dbReference type="NCBI Taxonomy" id="153505"/>
    <lineage>
        <taxon>Eukaryota</taxon>
        <taxon>Fungi</taxon>
        <taxon>Dikarya</taxon>
        <taxon>Basidiomycota</taxon>
        <taxon>Agaricomycotina</taxon>
        <taxon>Agaricomycetes</taxon>
        <taxon>Agaricomycetidae</taxon>
        <taxon>Agaricales</taxon>
        <taxon>Marasmiineae</taxon>
        <taxon>Mycenaceae</taxon>
        <taxon>Mycena</taxon>
    </lineage>
</organism>
<dbReference type="EMBL" id="JARJCW010000027">
    <property type="protein sequence ID" value="KAJ7210820.1"/>
    <property type="molecule type" value="Genomic_DNA"/>
</dbReference>